<dbReference type="Proteomes" id="UP001597100">
    <property type="component" value="Unassembled WGS sequence"/>
</dbReference>
<gene>
    <name evidence="2" type="ORF">ACFQ1G_06255</name>
</gene>
<keyword evidence="1" id="KW-0812">Transmembrane</keyword>
<sequence length="65" mass="7010">MKNANPLFLVGTLGMLLTSISNIILNALVPEESIYFSFSILYPVFLVILLIGASGVVKNPTNSKL</sequence>
<reference evidence="3" key="1">
    <citation type="journal article" date="2019" name="Int. J. Syst. Evol. Microbiol.">
        <title>The Global Catalogue of Microorganisms (GCM) 10K type strain sequencing project: providing services to taxonomists for standard genome sequencing and annotation.</title>
        <authorList>
            <consortium name="The Broad Institute Genomics Platform"/>
            <consortium name="The Broad Institute Genome Sequencing Center for Infectious Disease"/>
            <person name="Wu L."/>
            <person name="Ma J."/>
        </authorList>
    </citation>
    <scope>NUCLEOTIDE SEQUENCE [LARGE SCALE GENOMIC DNA]</scope>
    <source>
        <strain evidence="3">CCUG 60898</strain>
    </source>
</reference>
<protein>
    <submittedName>
        <fullName evidence="2">Uncharacterized protein</fullName>
    </submittedName>
</protein>
<organism evidence="2 3">
    <name type="scientific">Salinimicrobium gaetbulicola</name>
    <dbReference type="NCBI Taxonomy" id="999702"/>
    <lineage>
        <taxon>Bacteria</taxon>
        <taxon>Pseudomonadati</taxon>
        <taxon>Bacteroidota</taxon>
        <taxon>Flavobacteriia</taxon>
        <taxon>Flavobacteriales</taxon>
        <taxon>Flavobacteriaceae</taxon>
        <taxon>Salinimicrobium</taxon>
    </lineage>
</organism>
<comment type="caution">
    <text evidence="2">The sequence shown here is derived from an EMBL/GenBank/DDBJ whole genome shotgun (WGS) entry which is preliminary data.</text>
</comment>
<proteinExistence type="predicted"/>
<evidence type="ECO:0000313" key="3">
    <source>
        <dbReference type="Proteomes" id="UP001597100"/>
    </source>
</evidence>
<feature type="transmembrane region" description="Helical" evidence="1">
    <location>
        <begin position="7"/>
        <end position="28"/>
    </location>
</feature>
<feature type="transmembrane region" description="Helical" evidence="1">
    <location>
        <begin position="34"/>
        <end position="57"/>
    </location>
</feature>
<keyword evidence="3" id="KW-1185">Reference proteome</keyword>
<evidence type="ECO:0000313" key="2">
    <source>
        <dbReference type="EMBL" id="MFD0976386.1"/>
    </source>
</evidence>
<dbReference type="RefSeq" id="WP_380737665.1">
    <property type="nucleotide sequence ID" value="NZ_JBHTJP010000032.1"/>
</dbReference>
<evidence type="ECO:0000256" key="1">
    <source>
        <dbReference type="SAM" id="Phobius"/>
    </source>
</evidence>
<keyword evidence="1" id="KW-1133">Transmembrane helix</keyword>
<name>A0ABW3IEF7_9FLAO</name>
<dbReference type="EMBL" id="JBHTJP010000032">
    <property type="protein sequence ID" value="MFD0976386.1"/>
    <property type="molecule type" value="Genomic_DNA"/>
</dbReference>
<keyword evidence="1" id="KW-0472">Membrane</keyword>
<accession>A0ABW3IEF7</accession>